<evidence type="ECO:0000313" key="1">
    <source>
        <dbReference type="EMBL" id="KAI9194852.1"/>
    </source>
</evidence>
<dbReference type="PANTHER" id="PTHR46023">
    <property type="entry name" value="LIPASE CLASS 3 PROTEIN-LIKE"/>
    <property type="match status" value="1"/>
</dbReference>
<dbReference type="AlphaFoldDB" id="A0AAD5JDE4"/>
<proteinExistence type="predicted"/>
<reference evidence="1" key="1">
    <citation type="journal article" date="2022" name="Plant J.">
        <title>Strategies of tolerance reflected in two North American maple genomes.</title>
        <authorList>
            <person name="McEvoy S.L."/>
            <person name="Sezen U.U."/>
            <person name="Trouern-Trend A."/>
            <person name="McMahon S.M."/>
            <person name="Schaberg P.G."/>
            <person name="Yang J."/>
            <person name="Wegrzyn J.L."/>
            <person name="Swenson N.G."/>
        </authorList>
    </citation>
    <scope>NUCLEOTIDE SEQUENCE</scope>
    <source>
        <strain evidence="1">91603</strain>
    </source>
</reference>
<dbReference type="EMBL" id="JAJSOW010000003">
    <property type="protein sequence ID" value="KAI9194852.1"/>
    <property type="molecule type" value="Genomic_DNA"/>
</dbReference>
<reference evidence="1" key="2">
    <citation type="submission" date="2023-02" db="EMBL/GenBank/DDBJ databases">
        <authorList>
            <person name="Swenson N.G."/>
            <person name="Wegrzyn J.L."/>
            <person name="Mcevoy S.L."/>
        </authorList>
    </citation>
    <scope>NUCLEOTIDE SEQUENCE</scope>
    <source>
        <strain evidence="1">91603</strain>
        <tissue evidence="1">Leaf</tissue>
    </source>
</reference>
<evidence type="ECO:0000313" key="2">
    <source>
        <dbReference type="Proteomes" id="UP001064489"/>
    </source>
</evidence>
<accession>A0AAD5JDE4</accession>
<organism evidence="1 2">
    <name type="scientific">Acer negundo</name>
    <name type="common">Box elder</name>
    <dbReference type="NCBI Taxonomy" id="4023"/>
    <lineage>
        <taxon>Eukaryota</taxon>
        <taxon>Viridiplantae</taxon>
        <taxon>Streptophyta</taxon>
        <taxon>Embryophyta</taxon>
        <taxon>Tracheophyta</taxon>
        <taxon>Spermatophyta</taxon>
        <taxon>Magnoliopsida</taxon>
        <taxon>eudicotyledons</taxon>
        <taxon>Gunneridae</taxon>
        <taxon>Pentapetalae</taxon>
        <taxon>rosids</taxon>
        <taxon>malvids</taxon>
        <taxon>Sapindales</taxon>
        <taxon>Sapindaceae</taxon>
        <taxon>Hippocastanoideae</taxon>
        <taxon>Acereae</taxon>
        <taxon>Acer</taxon>
    </lineage>
</organism>
<comment type="caution">
    <text evidence="1">The sequence shown here is derived from an EMBL/GenBank/DDBJ whole genome shotgun (WGS) entry which is preliminary data.</text>
</comment>
<protein>
    <submittedName>
        <fullName evidence="1">Uncharacterized protein</fullName>
    </submittedName>
</protein>
<gene>
    <name evidence="1" type="ORF">LWI28_009665</name>
</gene>
<dbReference type="PANTHER" id="PTHR46023:SF6">
    <property type="entry name" value="LIPASE CLASS 3 FAMILY PROTEIN"/>
    <property type="match status" value="1"/>
</dbReference>
<keyword evidence="2" id="KW-1185">Reference proteome</keyword>
<dbReference type="Proteomes" id="UP001064489">
    <property type="component" value="Chromosome 1"/>
</dbReference>
<name>A0AAD5JDE4_ACENE</name>
<sequence>MTTLTETLGKWPIADLAFGINYLKRREAMRMVQWSLSSFHHSVLHDSGISNLVLGYAHSGMVAAARWIAKLN</sequence>